<dbReference type="PROSITE" id="PS51257">
    <property type="entry name" value="PROKAR_LIPOPROTEIN"/>
    <property type="match status" value="1"/>
</dbReference>
<proteinExistence type="predicted"/>
<dbReference type="Gene3D" id="3.40.50.1820">
    <property type="entry name" value="alpha/beta hydrolase"/>
    <property type="match status" value="1"/>
</dbReference>
<gene>
    <name evidence="4" type="ORF">HZA61_01890</name>
</gene>
<dbReference type="GO" id="GO:0006508">
    <property type="term" value="P:proteolysis"/>
    <property type="evidence" value="ECO:0007669"/>
    <property type="project" value="InterPro"/>
</dbReference>
<organism evidence="4 5">
    <name type="scientific">Eiseniibacteriota bacterium</name>
    <dbReference type="NCBI Taxonomy" id="2212470"/>
    <lineage>
        <taxon>Bacteria</taxon>
        <taxon>Candidatus Eiseniibacteriota</taxon>
    </lineage>
</organism>
<protein>
    <submittedName>
        <fullName evidence="4">DPP IV N-terminal domain-containing protein</fullName>
    </submittedName>
</protein>
<accession>A0A933S9W4</accession>
<feature type="chain" id="PRO_5036749062" evidence="1">
    <location>
        <begin position="25"/>
        <end position="744"/>
    </location>
</feature>
<dbReference type="GO" id="GO:0008236">
    <property type="term" value="F:serine-type peptidase activity"/>
    <property type="evidence" value="ECO:0007669"/>
    <property type="project" value="InterPro"/>
</dbReference>
<evidence type="ECO:0000259" key="3">
    <source>
        <dbReference type="Pfam" id="PF00930"/>
    </source>
</evidence>
<dbReference type="Proteomes" id="UP000696931">
    <property type="component" value="Unassembled WGS sequence"/>
</dbReference>
<dbReference type="Gene3D" id="2.140.10.30">
    <property type="entry name" value="Dipeptidylpeptidase IV, N-terminal domain"/>
    <property type="match status" value="1"/>
</dbReference>
<dbReference type="Pfam" id="PF00326">
    <property type="entry name" value="Peptidase_S9"/>
    <property type="match status" value="1"/>
</dbReference>
<dbReference type="InterPro" id="IPR001375">
    <property type="entry name" value="Peptidase_S9_cat"/>
</dbReference>
<dbReference type="EMBL" id="JACRIW010000016">
    <property type="protein sequence ID" value="MBI5168217.1"/>
    <property type="molecule type" value="Genomic_DNA"/>
</dbReference>
<keyword evidence="1" id="KW-0732">Signal</keyword>
<feature type="signal peptide" evidence="1">
    <location>
        <begin position="1"/>
        <end position="24"/>
    </location>
</feature>
<dbReference type="InterPro" id="IPR050278">
    <property type="entry name" value="Serine_Prot_S9B/DPPIV"/>
</dbReference>
<dbReference type="PANTHER" id="PTHR11731">
    <property type="entry name" value="PROTEASE FAMILY S9B,C DIPEPTIDYL-PEPTIDASE IV-RELATED"/>
    <property type="match status" value="1"/>
</dbReference>
<evidence type="ECO:0000259" key="2">
    <source>
        <dbReference type="Pfam" id="PF00326"/>
    </source>
</evidence>
<dbReference type="AlphaFoldDB" id="A0A933S9W4"/>
<dbReference type="GO" id="GO:0008239">
    <property type="term" value="F:dipeptidyl-peptidase activity"/>
    <property type="evidence" value="ECO:0007669"/>
    <property type="project" value="TreeGrafter"/>
</dbReference>
<dbReference type="SUPFAM" id="SSF53474">
    <property type="entry name" value="alpha/beta-Hydrolases"/>
    <property type="match status" value="1"/>
</dbReference>
<evidence type="ECO:0000313" key="5">
    <source>
        <dbReference type="Proteomes" id="UP000696931"/>
    </source>
</evidence>
<sequence length="744" mass="81892">MRASYTRRSIVTFALCAAAACAFAPRGAAAEDLLDQYSATDRFRSGTPRAFTITPDGGEVLFLRSADGRSRTLDLWAYDTRTKRERVVLTASQLLAGGQERLSKEEWARQQRLRSSARGIASFELSRDGSRLLVPLSGRLFVLERASGAVRELSTGRTGAQDARFSPDGAFVGLVRDGSLCVIDLATGAERVLAARESAHVTWGPPDFIAQEEMHRYEGWWWSPDSRAIAVQRTDESMVERMRIADPSDPVATPLDFAYPRPGRANADVRLAIVSVAGGAPRFVEWDRAKYPYLCTVRWQMGGPLALLVMDRAQKNEALLACDATTGATRTLLTEHDDVWINLAQSAPRFVEKRGFLWIAERDDSGPQLELRAADGTLVRRLTPWGLRVQSIVAVDEKLAVAYVSATTDAVESHVYAVSLTGHGEMQRIGDEPGSDELVVRPGARVRVHVVRPVTGAVAHRIEDARGKVIGEVKSNAEPLPYTPNVSWERVTPDSLAAVIVRPRDFDRMKRYPVVDWAYAGPHSNRVVHRADGYVLEQYLADQGFIVVAVDGHGTPGRTRSFERAIRGNLIGPALADHQAAILELCRLHPEMDFERVGVTGWSFGGYFAVLALERSGSLYKAGVAGAPVVDWRDYDTFYTERYLGFPDADSGAYQVSSALTSACFLKNPLLVVHGTADDNVYFFHTLKLADALNRAGMNWDFLPLPGQAHSVIEAVQVQRVYSRMAEYFRQHLGAPGDGAPPQP</sequence>
<comment type="caution">
    <text evidence="4">The sequence shown here is derived from an EMBL/GenBank/DDBJ whole genome shotgun (WGS) entry which is preliminary data.</text>
</comment>
<dbReference type="Pfam" id="PF00930">
    <property type="entry name" value="DPPIV_N"/>
    <property type="match status" value="1"/>
</dbReference>
<name>A0A933S9W4_UNCEI</name>
<feature type="domain" description="Dipeptidylpeptidase IV N-terminal" evidence="3">
    <location>
        <begin position="135"/>
        <end position="439"/>
    </location>
</feature>
<dbReference type="InterPro" id="IPR029058">
    <property type="entry name" value="AB_hydrolase_fold"/>
</dbReference>
<reference evidence="4" key="1">
    <citation type="submission" date="2020-07" db="EMBL/GenBank/DDBJ databases">
        <title>Huge and variable diversity of episymbiotic CPR bacteria and DPANN archaea in groundwater ecosystems.</title>
        <authorList>
            <person name="He C.Y."/>
            <person name="Keren R."/>
            <person name="Whittaker M."/>
            <person name="Farag I.F."/>
            <person name="Doudna J."/>
            <person name="Cate J.H.D."/>
            <person name="Banfield J.F."/>
        </authorList>
    </citation>
    <scope>NUCLEOTIDE SEQUENCE</scope>
    <source>
        <strain evidence="4">NC_groundwater_1813_Pr3_B-0.1um_71_17</strain>
    </source>
</reference>
<dbReference type="SUPFAM" id="SSF82171">
    <property type="entry name" value="DPP6 N-terminal domain-like"/>
    <property type="match status" value="1"/>
</dbReference>
<evidence type="ECO:0000313" key="4">
    <source>
        <dbReference type="EMBL" id="MBI5168217.1"/>
    </source>
</evidence>
<evidence type="ECO:0000256" key="1">
    <source>
        <dbReference type="SAM" id="SignalP"/>
    </source>
</evidence>
<dbReference type="InterPro" id="IPR002469">
    <property type="entry name" value="Peptidase_S9B_N"/>
</dbReference>
<dbReference type="PANTHER" id="PTHR11731:SF193">
    <property type="entry name" value="DIPEPTIDYL PEPTIDASE 9"/>
    <property type="match status" value="1"/>
</dbReference>
<feature type="domain" description="Peptidase S9 prolyl oligopeptidase catalytic" evidence="2">
    <location>
        <begin position="538"/>
        <end position="734"/>
    </location>
</feature>